<name>A0A1C7NHF7_9FUNG</name>
<dbReference type="STRING" id="101091.A0A1C7NHF7"/>
<accession>A0A1C7NHF7</accession>
<keyword evidence="5" id="KW-1185">Reference proteome</keyword>
<dbReference type="PROSITE" id="PS51294">
    <property type="entry name" value="HTH_MYB"/>
    <property type="match status" value="1"/>
</dbReference>
<feature type="region of interest" description="Disordered" evidence="1">
    <location>
        <begin position="435"/>
        <end position="483"/>
    </location>
</feature>
<dbReference type="InterPro" id="IPR009057">
    <property type="entry name" value="Homeodomain-like_sf"/>
</dbReference>
<feature type="domain" description="HTH myb-type" evidence="3">
    <location>
        <begin position="305"/>
        <end position="357"/>
    </location>
</feature>
<proteinExistence type="predicted"/>
<dbReference type="EMBL" id="LUGH01000169">
    <property type="protein sequence ID" value="OBZ88189.1"/>
    <property type="molecule type" value="Genomic_DNA"/>
</dbReference>
<dbReference type="SMART" id="SM00717">
    <property type="entry name" value="SANT"/>
    <property type="match status" value="1"/>
</dbReference>
<dbReference type="AlphaFoldDB" id="A0A1C7NHF7"/>
<dbReference type="InParanoid" id="A0A1C7NHF7"/>
<evidence type="ECO:0000259" key="3">
    <source>
        <dbReference type="PROSITE" id="PS51294"/>
    </source>
</evidence>
<evidence type="ECO:0000313" key="5">
    <source>
        <dbReference type="Proteomes" id="UP000093000"/>
    </source>
</evidence>
<sequence>MVRTKKDAVDSLSKNKNIPIQESTDICAIKSPISPLPCTSDTRADISRHTEFMSNFHMISSTINDHWQAPLVSNLNHLTIDKTKATTMQKLQSLFRNLSAIEISEMLSDCDHNEDEVILRLITHTYYLENIRCRIQQRASAINSGDFQNNFLPKPVHNTSSLVETPTIANSPEEKAADPMSLARPKKVKQSTKKSNPETNIQLKPKSVKNTSSVNAKKDEPVNTNSDVDIGVTNDKPILNRKRSRPNEKAKVRLNLDDALQQIQSSSSRDSFEGWSEARLRAYQMLDTNPNEYYYRFNAPGELQRTGKWNEEEHALFLKRLAEHGANSQWGIFSIAIPGRVGYQCSNYYRQMIKKRQIHDPNYIIDTEGNVHYLFDKKNGKGAIEKTLRIHSKHRSVPILQCLKEKTQAKRKRTIVSDEDEGDDVTYSPKKVVRKKKKLVPRSEVEPHKPLNQHPSSDIEKAAIIGSVNQGRMTRRRYQELRQ</sequence>
<dbReference type="PROSITE" id="PS50090">
    <property type="entry name" value="MYB_LIKE"/>
    <property type="match status" value="1"/>
</dbReference>
<feature type="domain" description="Myb-like" evidence="2">
    <location>
        <begin position="301"/>
        <end position="353"/>
    </location>
</feature>
<protein>
    <submittedName>
        <fullName evidence="4">Uncharacterized protein</fullName>
    </submittedName>
</protein>
<dbReference type="CDD" id="cd00167">
    <property type="entry name" value="SANT"/>
    <property type="match status" value="1"/>
</dbReference>
<dbReference type="InterPro" id="IPR001005">
    <property type="entry name" value="SANT/Myb"/>
</dbReference>
<dbReference type="Pfam" id="PF00249">
    <property type="entry name" value="Myb_DNA-binding"/>
    <property type="match status" value="1"/>
</dbReference>
<feature type="region of interest" description="Disordered" evidence="1">
    <location>
        <begin position="167"/>
        <end position="247"/>
    </location>
</feature>
<evidence type="ECO:0000313" key="4">
    <source>
        <dbReference type="EMBL" id="OBZ88189.1"/>
    </source>
</evidence>
<dbReference type="OrthoDB" id="6781668at2759"/>
<reference evidence="4 5" key="1">
    <citation type="submission" date="2016-03" db="EMBL/GenBank/DDBJ databases">
        <title>Choanephora cucurbitarum.</title>
        <authorList>
            <person name="Min B."/>
            <person name="Park H."/>
            <person name="Park J.-H."/>
            <person name="Shin H.-D."/>
            <person name="Choi I.-G."/>
        </authorList>
    </citation>
    <scope>NUCLEOTIDE SEQUENCE [LARGE SCALE GENOMIC DNA]</scope>
    <source>
        <strain evidence="4 5">KUS-F28377</strain>
    </source>
</reference>
<dbReference type="SUPFAM" id="SSF46689">
    <property type="entry name" value="Homeodomain-like"/>
    <property type="match status" value="1"/>
</dbReference>
<dbReference type="Gene3D" id="1.10.10.60">
    <property type="entry name" value="Homeodomain-like"/>
    <property type="match status" value="1"/>
</dbReference>
<organism evidence="4 5">
    <name type="scientific">Choanephora cucurbitarum</name>
    <dbReference type="NCBI Taxonomy" id="101091"/>
    <lineage>
        <taxon>Eukaryota</taxon>
        <taxon>Fungi</taxon>
        <taxon>Fungi incertae sedis</taxon>
        <taxon>Mucoromycota</taxon>
        <taxon>Mucoromycotina</taxon>
        <taxon>Mucoromycetes</taxon>
        <taxon>Mucorales</taxon>
        <taxon>Mucorineae</taxon>
        <taxon>Choanephoraceae</taxon>
        <taxon>Choanephoroideae</taxon>
        <taxon>Choanephora</taxon>
    </lineage>
</organism>
<evidence type="ECO:0000256" key="1">
    <source>
        <dbReference type="SAM" id="MobiDB-lite"/>
    </source>
</evidence>
<dbReference type="InterPro" id="IPR017930">
    <property type="entry name" value="Myb_dom"/>
</dbReference>
<evidence type="ECO:0000259" key="2">
    <source>
        <dbReference type="PROSITE" id="PS50090"/>
    </source>
</evidence>
<dbReference type="Proteomes" id="UP000093000">
    <property type="component" value="Unassembled WGS sequence"/>
</dbReference>
<feature type="compositionally biased region" description="Polar residues" evidence="1">
    <location>
        <begin position="193"/>
        <end position="215"/>
    </location>
</feature>
<comment type="caution">
    <text evidence="4">The sequence shown here is derived from an EMBL/GenBank/DDBJ whole genome shotgun (WGS) entry which is preliminary data.</text>
</comment>
<gene>
    <name evidence="4" type="ORF">A0J61_03758</name>
</gene>